<dbReference type="EMBL" id="ML977516">
    <property type="protein sequence ID" value="KAF2125477.1"/>
    <property type="molecule type" value="Genomic_DNA"/>
</dbReference>
<dbReference type="OrthoDB" id="4788824at2759"/>
<reference evidence="2" key="1">
    <citation type="journal article" date="2020" name="Stud. Mycol.">
        <title>101 Dothideomycetes genomes: a test case for predicting lifestyles and emergence of pathogens.</title>
        <authorList>
            <person name="Haridas S."/>
            <person name="Albert R."/>
            <person name="Binder M."/>
            <person name="Bloem J."/>
            <person name="Labutti K."/>
            <person name="Salamov A."/>
            <person name="Andreopoulos B."/>
            <person name="Baker S."/>
            <person name="Barry K."/>
            <person name="Bills G."/>
            <person name="Bluhm B."/>
            <person name="Cannon C."/>
            <person name="Castanera R."/>
            <person name="Culley D."/>
            <person name="Daum C."/>
            <person name="Ezra D."/>
            <person name="Gonzalez J."/>
            <person name="Henrissat B."/>
            <person name="Kuo A."/>
            <person name="Liang C."/>
            <person name="Lipzen A."/>
            <person name="Lutzoni F."/>
            <person name="Magnuson J."/>
            <person name="Mondo S."/>
            <person name="Nolan M."/>
            <person name="Ohm R."/>
            <person name="Pangilinan J."/>
            <person name="Park H.-J."/>
            <person name="Ramirez L."/>
            <person name="Alfaro M."/>
            <person name="Sun H."/>
            <person name="Tritt A."/>
            <person name="Yoshinaga Y."/>
            <person name="Zwiers L.-H."/>
            <person name="Turgeon B."/>
            <person name="Goodwin S."/>
            <person name="Spatafora J."/>
            <person name="Crous P."/>
            <person name="Grigoriev I."/>
        </authorList>
    </citation>
    <scope>NUCLEOTIDE SEQUENCE</scope>
    <source>
        <strain evidence="2">CBS 119687</strain>
    </source>
</reference>
<dbReference type="RefSeq" id="XP_033519869.1">
    <property type="nucleotide sequence ID" value="XM_033661926.1"/>
</dbReference>
<protein>
    <submittedName>
        <fullName evidence="2">Uncharacterized protein</fullName>
    </submittedName>
</protein>
<dbReference type="AlphaFoldDB" id="A0A6A6A3J2"/>
<sequence>MPHLPPGASRNLVSAIPTKQWMDWADGKPIGPAPHTIRPTEYGCMINRDFIDDNDKNDIISYKKGMQGHFLEERFSNVNTKVAKIYIRGVTDSKEYPNRWVPRAFIDVGQPWKADFKDWKVEASLFTTIVDSRRWKTDREPDNSTLGKTVTKLVAAFRAQPPDYLGIKLSDFIDRYGGSASVSQTIIDGIKAAGLYNILNTPNFTMQDLLRQSKCKIPSSSSSKKAGVYARFHKSGPNVTHWKPNTTYAYTGFSRDFDERFDSHRANKALYGDLTRNSTQLSSVALCVLDSTLEHGFFYLTEQIFVCILETYRAILSIPSSGNANTISFTYATKYFLDVSKEVFRITGWCGAVNRPSFGISEGTNYSSPLLEYSNMSDKTLFIRTDAQVRDELTGRSVPMAFFRRTKMNVVPPSGRVVAFKHREPEIGGYISFTHEPWTDGAEGPIAGTPYQLVFEVCKDGTPHPQSWSRLPEVGPFKNWNQARSWAVRIEWENPKNSGKWQFTYLQAGHVSGGGLFALADENVPGSLKIYAKSIQFLQWLCNAPPAHTHNWIKKYSGAARVLQAEYDMMKQTVRFQVPTDQIPMISGARKHDDDIKAELRDPKHKLENVDGEFGAFTGKASFDRKREKCDLCVVVWRHNKPLRNGACLRIGNSRVCENCRHLGRPCCSWTRGTKKMLPDMSQFSPEEIVKANAICSALFLQLPTKIAGTLQNFDNKLRALDSSDDLVDDGDEIEDEVDVEDEDEEEM</sequence>
<name>A0A6A6A3J2_9PLEO</name>
<gene>
    <name evidence="2" type="ORF">P153DRAFT_113999</name>
</gene>
<dbReference type="GeneID" id="54402358"/>
<evidence type="ECO:0000313" key="2">
    <source>
        <dbReference type="EMBL" id="KAF2125477.1"/>
    </source>
</evidence>
<accession>A0A6A6A3J2</accession>
<feature type="region of interest" description="Disordered" evidence="1">
    <location>
        <begin position="723"/>
        <end position="748"/>
    </location>
</feature>
<keyword evidence="3" id="KW-1185">Reference proteome</keyword>
<evidence type="ECO:0000256" key="1">
    <source>
        <dbReference type="SAM" id="MobiDB-lite"/>
    </source>
</evidence>
<evidence type="ECO:0000313" key="3">
    <source>
        <dbReference type="Proteomes" id="UP000799771"/>
    </source>
</evidence>
<proteinExistence type="predicted"/>
<organism evidence="2 3">
    <name type="scientific">Dothidotthia symphoricarpi CBS 119687</name>
    <dbReference type="NCBI Taxonomy" id="1392245"/>
    <lineage>
        <taxon>Eukaryota</taxon>
        <taxon>Fungi</taxon>
        <taxon>Dikarya</taxon>
        <taxon>Ascomycota</taxon>
        <taxon>Pezizomycotina</taxon>
        <taxon>Dothideomycetes</taxon>
        <taxon>Pleosporomycetidae</taxon>
        <taxon>Pleosporales</taxon>
        <taxon>Dothidotthiaceae</taxon>
        <taxon>Dothidotthia</taxon>
    </lineage>
</organism>
<dbReference type="Proteomes" id="UP000799771">
    <property type="component" value="Unassembled WGS sequence"/>
</dbReference>